<protein>
    <recommendedName>
        <fullName evidence="3">Glycosyltransferase 2-like domain-containing protein</fullName>
    </recommendedName>
</protein>
<proteinExistence type="predicted"/>
<evidence type="ECO:0008006" key="3">
    <source>
        <dbReference type="Google" id="ProtNLM"/>
    </source>
</evidence>
<name>A0A2M8F9L2_9BACT</name>
<reference evidence="2" key="1">
    <citation type="submission" date="2017-09" db="EMBL/GenBank/DDBJ databases">
        <title>Depth-based differentiation of microbial function through sediment-hosted aquifers and enrichment of novel symbionts in the deep terrestrial subsurface.</title>
        <authorList>
            <person name="Probst A.J."/>
            <person name="Ladd B."/>
            <person name="Jarett J.K."/>
            <person name="Geller-Mcgrath D.E."/>
            <person name="Sieber C.M.K."/>
            <person name="Emerson J.B."/>
            <person name="Anantharaman K."/>
            <person name="Thomas B.C."/>
            <person name="Malmstrom R."/>
            <person name="Stieglmeier M."/>
            <person name="Klingl A."/>
            <person name="Woyke T."/>
            <person name="Ryan C.M."/>
            <person name="Banfield J.F."/>
        </authorList>
    </citation>
    <scope>NUCLEOTIDE SEQUENCE [LARGE SCALE GENOMIC DNA]</scope>
</reference>
<organism evidence="1 2">
    <name type="scientific">Candidatus Magasanikbacteria bacterium CG_4_9_14_0_2_um_filter_42_11</name>
    <dbReference type="NCBI Taxonomy" id="1974643"/>
    <lineage>
        <taxon>Bacteria</taxon>
        <taxon>Candidatus Magasanikiibacteriota</taxon>
    </lineage>
</organism>
<sequence length="286" mass="33119">MKKNKAIITAVSNKFFPSVLNLINSIRANYDENIDIFVYDLGLSYTFRKELEHVKSVYVINMPQFCPHWRSCYTWKTYIFTKPLAMYNLYLDAGCQIGGALDATFAAIQKNGYFVIDQGVSLSDIVPIEYKRLFQINNKFYNESCVDAGVFGFDSSEEVHEVAMCTYDAAVAGLSLGFSKRDAWRNKDKDKNIFVRGCVQFRHDLTLLNIFLRKKIGDLDVSTANNILKIRMNYRRLRYVNDKMTYTRNISVTKWINRLVLNSFIVLRGCSLKLRGKKDVPYMDLK</sequence>
<accession>A0A2M8F9L2</accession>
<dbReference type="InterPro" id="IPR029044">
    <property type="entry name" value="Nucleotide-diphossugar_trans"/>
</dbReference>
<dbReference type="EMBL" id="PFRH01000107">
    <property type="protein sequence ID" value="PJC52359.1"/>
    <property type="molecule type" value="Genomic_DNA"/>
</dbReference>
<evidence type="ECO:0000313" key="1">
    <source>
        <dbReference type="EMBL" id="PJC52359.1"/>
    </source>
</evidence>
<dbReference type="SUPFAM" id="SSF53448">
    <property type="entry name" value="Nucleotide-diphospho-sugar transferases"/>
    <property type="match status" value="1"/>
</dbReference>
<dbReference type="AlphaFoldDB" id="A0A2M8F9L2"/>
<gene>
    <name evidence="1" type="ORF">CO030_03350</name>
</gene>
<evidence type="ECO:0000313" key="2">
    <source>
        <dbReference type="Proteomes" id="UP000231456"/>
    </source>
</evidence>
<comment type="caution">
    <text evidence="1">The sequence shown here is derived from an EMBL/GenBank/DDBJ whole genome shotgun (WGS) entry which is preliminary data.</text>
</comment>
<dbReference type="Proteomes" id="UP000231456">
    <property type="component" value="Unassembled WGS sequence"/>
</dbReference>